<dbReference type="RefSeq" id="WP_073379460.1">
    <property type="nucleotide sequence ID" value="NZ_FQZK01000006.1"/>
</dbReference>
<keyword evidence="2" id="KW-1185">Reference proteome</keyword>
<reference evidence="1 2" key="1">
    <citation type="submission" date="2016-11" db="EMBL/GenBank/DDBJ databases">
        <authorList>
            <person name="Jaros S."/>
            <person name="Januszkiewicz K."/>
            <person name="Wedrychowicz H."/>
        </authorList>
    </citation>
    <scope>NUCLEOTIDE SEQUENCE [LARGE SCALE GENOMIC DNA]</scope>
    <source>
        <strain evidence="1 2">CGMCC 4.5723</strain>
    </source>
</reference>
<dbReference type="EMBL" id="FQZK01000006">
    <property type="protein sequence ID" value="SHJ47505.1"/>
    <property type="molecule type" value="Genomic_DNA"/>
</dbReference>
<protein>
    <submittedName>
        <fullName evidence="1">Uncharacterized protein</fullName>
    </submittedName>
</protein>
<proteinExistence type="predicted"/>
<accession>A0A1M6JLD2</accession>
<organism evidence="1 2">
    <name type="scientific">Nocardiopsis flavescens</name>
    <dbReference type="NCBI Taxonomy" id="758803"/>
    <lineage>
        <taxon>Bacteria</taxon>
        <taxon>Bacillati</taxon>
        <taxon>Actinomycetota</taxon>
        <taxon>Actinomycetes</taxon>
        <taxon>Streptosporangiales</taxon>
        <taxon>Nocardiopsidaceae</taxon>
        <taxon>Nocardiopsis</taxon>
    </lineage>
</organism>
<evidence type="ECO:0000313" key="1">
    <source>
        <dbReference type="EMBL" id="SHJ47505.1"/>
    </source>
</evidence>
<name>A0A1M6JLD2_9ACTN</name>
<dbReference type="AlphaFoldDB" id="A0A1M6JLD2"/>
<dbReference type="Proteomes" id="UP000184452">
    <property type="component" value="Unassembled WGS sequence"/>
</dbReference>
<evidence type="ECO:0000313" key="2">
    <source>
        <dbReference type="Proteomes" id="UP000184452"/>
    </source>
</evidence>
<sequence>MRDRNVGILEEINEQSLDATAAAADEPVVTQQIFCAPSFVTCPQISILWCPPGWPDAGV</sequence>
<gene>
    <name evidence="1" type="ORF">SAMN05421803_106180</name>
</gene>